<keyword evidence="2 4" id="KW-0547">Nucleotide-binding</keyword>
<evidence type="ECO:0000256" key="3">
    <source>
        <dbReference type="ARBA" id="ARBA00022840"/>
    </source>
</evidence>
<proteinExistence type="inferred from homology"/>
<evidence type="ECO:0000256" key="1">
    <source>
        <dbReference type="ARBA" id="ARBA00010638"/>
    </source>
</evidence>
<dbReference type="InterPro" id="IPR002698">
    <property type="entry name" value="FTHF_cligase"/>
</dbReference>
<organism evidence="5 6">
    <name type="scientific">Candidatus Amulumruptor caecigallinarius</name>
    <dbReference type="NCBI Taxonomy" id="2109911"/>
    <lineage>
        <taxon>Bacteria</taxon>
        <taxon>Pseudomonadati</taxon>
        <taxon>Bacteroidota</taxon>
        <taxon>Bacteroidia</taxon>
        <taxon>Bacteroidales</taxon>
        <taxon>Muribaculaceae</taxon>
        <taxon>Candidatus Amulumruptor</taxon>
    </lineage>
</organism>
<dbReference type="EMBL" id="DYXT01000026">
    <property type="protein sequence ID" value="HJE38994.1"/>
    <property type="molecule type" value="Genomic_DNA"/>
</dbReference>
<gene>
    <name evidence="5" type="ORF">K8V47_04475</name>
</gene>
<keyword evidence="4" id="KW-0479">Metal-binding</keyword>
<reference evidence="5" key="1">
    <citation type="journal article" date="2021" name="PeerJ">
        <title>Extensive microbial diversity within the chicken gut microbiome revealed by metagenomics and culture.</title>
        <authorList>
            <person name="Gilroy R."/>
            <person name="Ravi A."/>
            <person name="Getino M."/>
            <person name="Pursley I."/>
            <person name="Horton D.L."/>
            <person name="Alikhan N.F."/>
            <person name="Baker D."/>
            <person name="Gharbi K."/>
            <person name="Hall N."/>
            <person name="Watson M."/>
            <person name="Adriaenssens E.M."/>
            <person name="Foster-Nyarko E."/>
            <person name="Jarju S."/>
            <person name="Secka A."/>
            <person name="Antonio M."/>
            <person name="Oren A."/>
            <person name="Chaudhuri R.R."/>
            <person name="La Ragione R."/>
            <person name="Hildebrand F."/>
            <person name="Pallen M.J."/>
        </authorList>
    </citation>
    <scope>NUCLEOTIDE SEQUENCE</scope>
    <source>
        <strain evidence="5">4100</strain>
    </source>
</reference>
<evidence type="ECO:0000256" key="2">
    <source>
        <dbReference type="ARBA" id="ARBA00022741"/>
    </source>
</evidence>
<dbReference type="Proteomes" id="UP000711407">
    <property type="component" value="Unassembled WGS sequence"/>
</dbReference>
<dbReference type="PANTHER" id="PTHR23407:SF1">
    <property type="entry name" value="5-FORMYLTETRAHYDROFOLATE CYCLO-LIGASE"/>
    <property type="match status" value="1"/>
</dbReference>
<keyword evidence="3 4" id="KW-0067">ATP-binding</keyword>
<comment type="cofactor">
    <cofactor evidence="4">
        <name>Mg(2+)</name>
        <dbReference type="ChEBI" id="CHEBI:18420"/>
    </cofactor>
</comment>
<name>A0A4Q0U6H8_9BACT</name>
<dbReference type="PANTHER" id="PTHR23407">
    <property type="entry name" value="ATPASE INHIBITOR/5-FORMYLTETRAHYDROFOLATE CYCLO-LIGASE"/>
    <property type="match status" value="1"/>
</dbReference>
<sequence length="187" mass="21107">MDKQSVRNKIRATKALLTVREKQEAAESVWSMLENTAAFMMSDHILMYHSLADELDTHGLLKKWCRSKRFYLPRVNGVNLDILPFDPDALEEGAYHIMEPTGGETVPLASMEMIIVPGVAYDVRGHRVGRGKGFYDRLLSDAKAVKVGVGYDFQVVDEIEVEPHDVGVDVIITESRCLRITPKSRKF</sequence>
<dbReference type="InterPro" id="IPR037171">
    <property type="entry name" value="NagB/RpiA_transferase-like"/>
</dbReference>
<dbReference type="Pfam" id="PF01812">
    <property type="entry name" value="5-FTHF_cyc-lig"/>
    <property type="match status" value="1"/>
</dbReference>
<dbReference type="PIRSF" id="PIRSF006806">
    <property type="entry name" value="FTHF_cligase"/>
    <property type="match status" value="1"/>
</dbReference>
<dbReference type="AlphaFoldDB" id="A0A4Q0U6H8"/>
<protein>
    <recommendedName>
        <fullName evidence="4">5-formyltetrahydrofolate cyclo-ligase</fullName>
        <ecNumber evidence="4">6.3.3.2</ecNumber>
    </recommendedName>
</protein>
<dbReference type="SUPFAM" id="SSF100950">
    <property type="entry name" value="NagB/RpiA/CoA transferase-like"/>
    <property type="match status" value="1"/>
</dbReference>
<comment type="catalytic activity">
    <reaction evidence="4">
        <text>(6S)-5-formyl-5,6,7,8-tetrahydrofolate + ATP = (6R)-5,10-methenyltetrahydrofolate + ADP + phosphate</text>
        <dbReference type="Rhea" id="RHEA:10488"/>
        <dbReference type="ChEBI" id="CHEBI:30616"/>
        <dbReference type="ChEBI" id="CHEBI:43474"/>
        <dbReference type="ChEBI" id="CHEBI:57455"/>
        <dbReference type="ChEBI" id="CHEBI:57457"/>
        <dbReference type="ChEBI" id="CHEBI:456216"/>
        <dbReference type="EC" id="6.3.3.2"/>
    </reaction>
</comment>
<keyword evidence="4" id="KW-0460">Magnesium</keyword>
<dbReference type="EC" id="6.3.3.2" evidence="4"/>
<keyword evidence="5" id="KW-0436">Ligase</keyword>
<comment type="caution">
    <text evidence="5">The sequence shown here is derived from an EMBL/GenBank/DDBJ whole genome shotgun (WGS) entry which is preliminary data.</text>
</comment>
<dbReference type="NCBIfam" id="TIGR02727">
    <property type="entry name" value="MTHFS_bact"/>
    <property type="match status" value="1"/>
</dbReference>
<comment type="similarity">
    <text evidence="1 4">Belongs to the 5-formyltetrahydrofolate cyclo-ligase family.</text>
</comment>
<dbReference type="GO" id="GO:0009396">
    <property type="term" value="P:folic acid-containing compound biosynthetic process"/>
    <property type="evidence" value="ECO:0007669"/>
    <property type="project" value="TreeGrafter"/>
</dbReference>
<dbReference type="GO" id="GO:0035999">
    <property type="term" value="P:tetrahydrofolate interconversion"/>
    <property type="evidence" value="ECO:0007669"/>
    <property type="project" value="TreeGrafter"/>
</dbReference>
<evidence type="ECO:0000313" key="5">
    <source>
        <dbReference type="EMBL" id="HJE38994.1"/>
    </source>
</evidence>
<dbReference type="InterPro" id="IPR024185">
    <property type="entry name" value="FTHF_cligase-like_sf"/>
</dbReference>
<reference evidence="5" key="2">
    <citation type="submission" date="2021-09" db="EMBL/GenBank/DDBJ databases">
        <authorList>
            <person name="Gilroy R."/>
        </authorList>
    </citation>
    <scope>NUCLEOTIDE SEQUENCE</scope>
    <source>
        <strain evidence="5">4100</strain>
    </source>
</reference>
<dbReference type="GO" id="GO:0030272">
    <property type="term" value="F:5-formyltetrahydrofolate cyclo-ligase activity"/>
    <property type="evidence" value="ECO:0007669"/>
    <property type="project" value="UniProtKB-EC"/>
</dbReference>
<accession>A0A4Q0U6H8</accession>
<dbReference type="GO" id="GO:0005524">
    <property type="term" value="F:ATP binding"/>
    <property type="evidence" value="ECO:0007669"/>
    <property type="project" value="UniProtKB-KW"/>
</dbReference>
<evidence type="ECO:0000313" key="6">
    <source>
        <dbReference type="Proteomes" id="UP000711407"/>
    </source>
</evidence>
<dbReference type="GO" id="GO:0046872">
    <property type="term" value="F:metal ion binding"/>
    <property type="evidence" value="ECO:0007669"/>
    <property type="project" value="UniProtKB-KW"/>
</dbReference>
<evidence type="ECO:0000256" key="4">
    <source>
        <dbReference type="RuleBase" id="RU361279"/>
    </source>
</evidence>
<dbReference type="Gene3D" id="3.40.50.10420">
    <property type="entry name" value="NagB/RpiA/CoA transferase-like"/>
    <property type="match status" value="1"/>
</dbReference>